<organism evidence="3 4">
    <name type="scientific">Amycolatopsis bartoniae</name>
    <dbReference type="NCBI Taxonomy" id="941986"/>
    <lineage>
        <taxon>Bacteria</taxon>
        <taxon>Bacillati</taxon>
        <taxon>Actinomycetota</taxon>
        <taxon>Actinomycetes</taxon>
        <taxon>Pseudonocardiales</taxon>
        <taxon>Pseudonocardiaceae</taxon>
        <taxon>Amycolatopsis</taxon>
    </lineage>
</organism>
<evidence type="ECO:0000256" key="1">
    <source>
        <dbReference type="SAM" id="MobiDB-lite"/>
    </source>
</evidence>
<feature type="domain" description="STAS" evidence="2">
    <location>
        <begin position="30"/>
        <end position="123"/>
    </location>
</feature>
<dbReference type="AlphaFoldDB" id="A0A8H9IZB4"/>
<protein>
    <recommendedName>
        <fullName evidence="2">STAS domain-containing protein</fullName>
    </recommendedName>
</protein>
<dbReference type="PROSITE" id="PS50801">
    <property type="entry name" value="STAS"/>
    <property type="match status" value="1"/>
</dbReference>
<evidence type="ECO:0000259" key="2">
    <source>
        <dbReference type="PROSITE" id="PS50801"/>
    </source>
</evidence>
<evidence type="ECO:0000313" key="4">
    <source>
        <dbReference type="Proteomes" id="UP000658656"/>
    </source>
</evidence>
<dbReference type="Pfam" id="PF01740">
    <property type="entry name" value="STAS"/>
    <property type="match status" value="1"/>
</dbReference>
<sequence>MSVNPRGDAEDGEPPEEQATFELHGEDPRILEVGGELDKVTAADFEHAVRQGLKGTPAVLVVDLTRVDFLGTPGLRVLFLAAGAAGRTALRVVSNPVISRTLRAVDLSSKVPVFSSLEEALAE</sequence>
<dbReference type="RefSeq" id="WP_183176706.1">
    <property type="nucleotide sequence ID" value="NZ_BNAV01000003.1"/>
</dbReference>
<accession>A0A8H9IZB4</accession>
<dbReference type="Gene3D" id="3.30.750.24">
    <property type="entry name" value="STAS domain"/>
    <property type="match status" value="1"/>
</dbReference>
<dbReference type="SUPFAM" id="SSF52091">
    <property type="entry name" value="SpoIIaa-like"/>
    <property type="match status" value="1"/>
</dbReference>
<comment type="caution">
    <text evidence="3">The sequence shown here is derived from an EMBL/GenBank/DDBJ whole genome shotgun (WGS) entry which is preliminary data.</text>
</comment>
<reference evidence="3" key="1">
    <citation type="journal article" date="2014" name="Int. J. Syst. Evol. Microbiol.">
        <title>Complete genome sequence of Corynebacterium casei LMG S-19264T (=DSM 44701T), isolated from a smear-ripened cheese.</title>
        <authorList>
            <consortium name="US DOE Joint Genome Institute (JGI-PGF)"/>
            <person name="Walter F."/>
            <person name="Albersmeier A."/>
            <person name="Kalinowski J."/>
            <person name="Ruckert C."/>
        </authorList>
    </citation>
    <scope>NUCLEOTIDE SEQUENCE</scope>
    <source>
        <strain evidence="3">CGMCC 4.7679</strain>
    </source>
</reference>
<reference evidence="3" key="2">
    <citation type="submission" date="2020-09" db="EMBL/GenBank/DDBJ databases">
        <authorList>
            <person name="Sun Q."/>
            <person name="Zhou Y."/>
        </authorList>
    </citation>
    <scope>NUCLEOTIDE SEQUENCE</scope>
    <source>
        <strain evidence="3">CGMCC 4.7679</strain>
    </source>
</reference>
<gene>
    <name evidence="3" type="ORF">GCM10017566_24410</name>
</gene>
<dbReference type="CDD" id="cd07043">
    <property type="entry name" value="STAS_anti-anti-sigma_factors"/>
    <property type="match status" value="1"/>
</dbReference>
<keyword evidence="4" id="KW-1185">Reference proteome</keyword>
<feature type="region of interest" description="Disordered" evidence="1">
    <location>
        <begin position="1"/>
        <end position="25"/>
    </location>
</feature>
<name>A0A8H9IZB4_9PSEU</name>
<dbReference type="EMBL" id="BNAV01000003">
    <property type="protein sequence ID" value="GHF50410.1"/>
    <property type="molecule type" value="Genomic_DNA"/>
</dbReference>
<evidence type="ECO:0000313" key="3">
    <source>
        <dbReference type="EMBL" id="GHF50410.1"/>
    </source>
</evidence>
<dbReference type="Proteomes" id="UP000658656">
    <property type="component" value="Unassembled WGS sequence"/>
</dbReference>
<dbReference type="InterPro" id="IPR036513">
    <property type="entry name" value="STAS_dom_sf"/>
</dbReference>
<dbReference type="InterPro" id="IPR002645">
    <property type="entry name" value="STAS_dom"/>
</dbReference>
<proteinExistence type="predicted"/>